<evidence type="ECO:0000313" key="1">
    <source>
        <dbReference type="EMBL" id="TFK65162.1"/>
    </source>
</evidence>
<proteinExistence type="predicted"/>
<accession>A0ACD3AHC3</accession>
<keyword evidence="2" id="KW-1185">Reference proteome</keyword>
<dbReference type="EMBL" id="ML208446">
    <property type="protein sequence ID" value="TFK65162.1"/>
    <property type="molecule type" value="Genomic_DNA"/>
</dbReference>
<reference evidence="1 2" key="1">
    <citation type="journal article" date="2019" name="Nat. Ecol. Evol.">
        <title>Megaphylogeny resolves global patterns of mushroom evolution.</title>
        <authorList>
            <person name="Varga T."/>
            <person name="Krizsan K."/>
            <person name="Foldi C."/>
            <person name="Dima B."/>
            <person name="Sanchez-Garcia M."/>
            <person name="Sanchez-Ramirez S."/>
            <person name="Szollosi G.J."/>
            <person name="Szarkandi J.G."/>
            <person name="Papp V."/>
            <person name="Albert L."/>
            <person name="Andreopoulos W."/>
            <person name="Angelini C."/>
            <person name="Antonin V."/>
            <person name="Barry K.W."/>
            <person name="Bougher N.L."/>
            <person name="Buchanan P."/>
            <person name="Buyck B."/>
            <person name="Bense V."/>
            <person name="Catcheside P."/>
            <person name="Chovatia M."/>
            <person name="Cooper J."/>
            <person name="Damon W."/>
            <person name="Desjardin D."/>
            <person name="Finy P."/>
            <person name="Geml J."/>
            <person name="Haridas S."/>
            <person name="Hughes K."/>
            <person name="Justo A."/>
            <person name="Karasinski D."/>
            <person name="Kautmanova I."/>
            <person name="Kiss B."/>
            <person name="Kocsube S."/>
            <person name="Kotiranta H."/>
            <person name="LaButti K.M."/>
            <person name="Lechner B.E."/>
            <person name="Liimatainen K."/>
            <person name="Lipzen A."/>
            <person name="Lukacs Z."/>
            <person name="Mihaltcheva S."/>
            <person name="Morgado L.N."/>
            <person name="Niskanen T."/>
            <person name="Noordeloos M.E."/>
            <person name="Ohm R.A."/>
            <person name="Ortiz-Santana B."/>
            <person name="Ovrebo C."/>
            <person name="Racz N."/>
            <person name="Riley R."/>
            <person name="Savchenko A."/>
            <person name="Shiryaev A."/>
            <person name="Soop K."/>
            <person name="Spirin V."/>
            <person name="Szebenyi C."/>
            <person name="Tomsovsky M."/>
            <person name="Tulloss R.E."/>
            <person name="Uehling J."/>
            <person name="Grigoriev I.V."/>
            <person name="Vagvolgyi C."/>
            <person name="Papp T."/>
            <person name="Martin F.M."/>
            <person name="Miettinen O."/>
            <person name="Hibbett D.S."/>
            <person name="Nagy L.G."/>
        </authorList>
    </citation>
    <scope>NUCLEOTIDE SEQUENCE [LARGE SCALE GENOMIC DNA]</scope>
    <source>
        <strain evidence="1 2">NL-1719</strain>
    </source>
</reference>
<evidence type="ECO:0000313" key="2">
    <source>
        <dbReference type="Proteomes" id="UP000308600"/>
    </source>
</evidence>
<sequence length="522" mass="58414">MGSTTDSGRKLDVQRNAIDEQIAQLTDQIQNLRSTRNGLAPVSLLSPELLVDIFCLARDMAGGKRRTRTAFSISWVSRDWRYLALSTPLLWNKIDFENTIYFTVSHERARDVELELWVYHWAYTSSIEYIFPLLPQTRALRIESPLNIGSPRKEAVFQRLCASVLRELHVANFDVDTPGLSRISPLLHTLRLEGCTLEPNDLEVFPSLTTLSLSQLKLRIPVGQLLRLLESTPFLQRFKINQILDEVDSSYPTNLPIYLSHLKSLEIGNESAVPIVRFLPSIRIPSTADVVAELQIDQKAESRDFSKVVPSIMACRHAEGEWPIVSLQVMDISSSVGLYVQSLAKHDREISTRIIINTWNDAPRVSSLLELVKPHLLSLKSLDLTNSDVSGWCLGGVFAMLPNLSRISASSTAAVVFLEYFIGGSEPFLSEEFNQPGRQEGPQPLAFPGLREIVLTDMPDYLIRQCLKLGQLASTCSVRKGSGIGIEQFTFARCAIPDGVIANLRKVVKVEYIDDKLGRKGV</sequence>
<gene>
    <name evidence="1" type="ORF">BDN72DRAFT_845871</name>
</gene>
<protein>
    <submittedName>
        <fullName evidence="1">Uncharacterized protein</fullName>
    </submittedName>
</protein>
<organism evidence="1 2">
    <name type="scientific">Pluteus cervinus</name>
    <dbReference type="NCBI Taxonomy" id="181527"/>
    <lineage>
        <taxon>Eukaryota</taxon>
        <taxon>Fungi</taxon>
        <taxon>Dikarya</taxon>
        <taxon>Basidiomycota</taxon>
        <taxon>Agaricomycotina</taxon>
        <taxon>Agaricomycetes</taxon>
        <taxon>Agaricomycetidae</taxon>
        <taxon>Agaricales</taxon>
        <taxon>Pluteineae</taxon>
        <taxon>Pluteaceae</taxon>
        <taxon>Pluteus</taxon>
    </lineage>
</organism>
<dbReference type="Proteomes" id="UP000308600">
    <property type="component" value="Unassembled WGS sequence"/>
</dbReference>
<name>A0ACD3AHC3_9AGAR</name>